<sequence length="140" mass="16227">MTTIIITIIIVIIIVVIIDTTGRSYAVLVIHKFYFAQIHFPPFFLFNMYRFHRFKITPSPCSPVPRSSFSLSFTVFYLFIEELLARACARVCGETMMMGCQAKGLITLDKGKSFVFFTFIITHYYFKKNIFQYDRGGGWG</sequence>
<comment type="caution">
    <text evidence="2">The sequence shown here is derived from an EMBL/GenBank/DDBJ whole genome shotgun (WGS) entry which is preliminary data.</text>
</comment>
<accession>F9WA27</accession>
<keyword evidence="3" id="KW-1185">Reference proteome</keyword>
<protein>
    <submittedName>
        <fullName evidence="2">Uncharacterized protein</fullName>
    </submittedName>
</protein>
<reference evidence="2 3" key="2">
    <citation type="journal article" date="2012" name="Proc. Natl. Acad. Sci. U.S.A.">
        <title>Antigenic diversity is generated by distinct evolutionary mechanisms in African trypanosome species.</title>
        <authorList>
            <person name="Jackson A.P."/>
            <person name="Berry A."/>
            <person name="Aslett M."/>
            <person name="Allison H.C."/>
            <person name="Burton P."/>
            <person name="Vavrova-Anderson J."/>
            <person name="Brown R."/>
            <person name="Browne H."/>
            <person name="Corton N."/>
            <person name="Hauser H."/>
            <person name="Gamble J."/>
            <person name="Gilderthorp R."/>
            <person name="Marcello L."/>
            <person name="McQuillan J."/>
            <person name="Otto T.D."/>
            <person name="Quail M.A."/>
            <person name="Sanders M.J."/>
            <person name="van Tonder A."/>
            <person name="Ginger M.L."/>
            <person name="Field M.C."/>
            <person name="Barry J.D."/>
            <person name="Hertz-Fowler C."/>
            <person name="Berriman M."/>
        </authorList>
    </citation>
    <scope>NUCLEOTIDE SEQUENCE [LARGE SCALE GENOMIC DNA]</scope>
    <source>
        <strain evidence="2 3">IL3000</strain>
    </source>
</reference>
<keyword evidence="1" id="KW-0472">Membrane</keyword>
<feature type="transmembrane region" description="Helical" evidence="1">
    <location>
        <begin position="6"/>
        <end position="26"/>
    </location>
</feature>
<evidence type="ECO:0000256" key="1">
    <source>
        <dbReference type="SAM" id="Phobius"/>
    </source>
</evidence>
<dbReference type="AlphaFoldDB" id="F9WA27"/>
<keyword evidence="1" id="KW-0812">Transmembrane</keyword>
<evidence type="ECO:0000313" key="2">
    <source>
        <dbReference type="EMBL" id="CCD14083.1"/>
    </source>
</evidence>
<evidence type="ECO:0000313" key="3">
    <source>
        <dbReference type="Proteomes" id="UP000000702"/>
    </source>
</evidence>
<organism evidence="2 3">
    <name type="scientific">Trypanosoma congolense (strain IL3000)</name>
    <dbReference type="NCBI Taxonomy" id="1068625"/>
    <lineage>
        <taxon>Eukaryota</taxon>
        <taxon>Discoba</taxon>
        <taxon>Euglenozoa</taxon>
        <taxon>Kinetoplastea</taxon>
        <taxon>Metakinetoplastina</taxon>
        <taxon>Trypanosomatida</taxon>
        <taxon>Trypanosomatidae</taxon>
        <taxon>Trypanosoma</taxon>
        <taxon>Nannomonas</taxon>
    </lineage>
</organism>
<keyword evidence="1" id="KW-1133">Transmembrane helix</keyword>
<dbReference type="EMBL" id="CAEQ01001380">
    <property type="protein sequence ID" value="CCD14083.1"/>
    <property type="molecule type" value="Genomic_DNA"/>
</dbReference>
<gene>
    <name evidence="2" type="ORF">TCIL3000_0_47500</name>
</gene>
<dbReference type="Proteomes" id="UP000000702">
    <property type="component" value="Unassembled WGS sequence"/>
</dbReference>
<proteinExistence type="predicted"/>
<name>F9WA27_TRYCI</name>
<reference evidence="3" key="1">
    <citation type="submission" date="2011-07" db="EMBL/GenBank/DDBJ databases">
        <title>Divergent evolution of antigenic variation in African trypanosomes.</title>
        <authorList>
            <person name="Jackson A.P."/>
            <person name="Berry A."/>
            <person name="Allison H.C."/>
            <person name="Burton P."/>
            <person name="Anderson J."/>
            <person name="Aslett M."/>
            <person name="Brown R."/>
            <person name="Corton N."/>
            <person name="Harris D."/>
            <person name="Hauser H."/>
            <person name="Gamble J."/>
            <person name="Gilderthorp R."/>
            <person name="McQuillan J."/>
            <person name="Quail M.A."/>
            <person name="Sanders M."/>
            <person name="Van Tonder A."/>
            <person name="Ginger M.L."/>
            <person name="Donelson J.E."/>
            <person name="Field M.C."/>
            <person name="Barry J.D."/>
            <person name="Berriman M."/>
            <person name="Hertz-Fowler C."/>
        </authorList>
    </citation>
    <scope>NUCLEOTIDE SEQUENCE [LARGE SCALE GENOMIC DNA]</scope>
    <source>
        <strain evidence="3">IL3000</strain>
    </source>
</reference>